<evidence type="ECO:0000256" key="2">
    <source>
        <dbReference type="ARBA" id="ARBA00022614"/>
    </source>
</evidence>
<dbReference type="PANTHER" id="PTHR48063">
    <property type="entry name" value="LRR RECEPTOR-LIKE KINASE"/>
    <property type="match status" value="1"/>
</dbReference>
<keyword evidence="11" id="KW-1185">Reference proteome</keyword>
<keyword evidence="5" id="KW-0677">Repeat</keyword>
<keyword evidence="7" id="KW-0472">Membrane</keyword>
<dbReference type="InterPro" id="IPR001611">
    <property type="entry name" value="Leu-rich_rpt"/>
</dbReference>
<keyword evidence="8" id="KW-0325">Glycoprotein</keyword>
<evidence type="ECO:0000256" key="8">
    <source>
        <dbReference type="ARBA" id="ARBA00023180"/>
    </source>
</evidence>
<keyword evidence="6" id="KW-1133">Transmembrane helix</keyword>
<accession>A0A1E5V188</accession>
<evidence type="ECO:0000259" key="9">
    <source>
        <dbReference type="Pfam" id="PF08263"/>
    </source>
</evidence>
<evidence type="ECO:0000313" key="11">
    <source>
        <dbReference type="Proteomes" id="UP000095767"/>
    </source>
</evidence>
<gene>
    <name evidence="10" type="ORF">BAE44_0020071</name>
</gene>
<keyword evidence="2" id="KW-0433">Leucine-rich repeat</keyword>
<dbReference type="InterPro" id="IPR032675">
    <property type="entry name" value="LRR_dom_sf"/>
</dbReference>
<dbReference type="Pfam" id="PF08263">
    <property type="entry name" value="LRRNT_2"/>
    <property type="match status" value="1"/>
</dbReference>
<dbReference type="Pfam" id="PF00560">
    <property type="entry name" value="LRR_1"/>
    <property type="match status" value="1"/>
</dbReference>
<feature type="non-terminal residue" evidence="10">
    <location>
        <position position="1"/>
    </location>
</feature>
<dbReference type="Proteomes" id="UP000095767">
    <property type="component" value="Unassembled WGS sequence"/>
</dbReference>
<evidence type="ECO:0000256" key="6">
    <source>
        <dbReference type="ARBA" id="ARBA00022989"/>
    </source>
</evidence>
<evidence type="ECO:0000313" key="10">
    <source>
        <dbReference type="EMBL" id="OEL18909.1"/>
    </source>
</evidence>
<evidence type="ECO:0000256" key="7">
    <source>
        <dbReference type="ARBA" id="ARBA00023136"/>
    </source>
</evidence>
<proteinExistence type="predicted"/>
<reference evidence="10 11" key="1">
    <citation type="submission" date="2016-09" db="EMBL/GenBank/DDBJ databases">
        <title>The draft genome of Dichanthelium oligosanthes: A C3 panicoid grass species.</title>
        <authorList>
            <person name="Studer A.J."/>
            <person name="Schnable J.C."/>
            <person name="Brutnell T.P."/>
        </authorList>
    </citation>
    <scope>NUCLEOTIDE SEQUENCE [LARGE SCALE GENOMIC DNA]</scope>
    <source>
        <strain evidence="11">cv. Kellogg 1175</strain>
        <tissue evidence="10">Leaf</tissue>
    </source>
</reference>
<comment type="subcellular location">
    <subcellularLocation>
        <location evidence="1">Membrane</location>
        <topology evidence="1">Single-pass type I membrane protein</topology>
    </subcellularLocation>
</comment>
<feature type="domain" description="Leucine-rich repeat-containing N-terminal plant-type" evidence="9">
    <location>
        <begin position="1"/>
        <end position="31"/>
    </location>
</feature>
<comment type="caution">
    <text evidence="10">The sequence shown here is derived from an EMBL/GenBank/DDBJ whole genome shotgun (WGS) entry which is preliminary data.</text>
</comment>
<dbReference type="OrthoDB" id="695689at2759"/>
<keyword evidence="4" id="KW-0732">Signal</keyword>
<dbReference type="Gene3D" id="3.80.10.10">
    <property type="entry name" value="Ribonuclease Inhibitor"/>
    <property type="match status" value="1"/>
</dbReference>
<dbReference type="PANTHER" id="PTHR48063:SF93">
    <property type="entry name" value="LEUCINE-RICH REPEAT-CONTAINING N-TERMINAL PLANT-TYPE DOMAIN-CONTAINING PROTEIN"/>
    <property type="match status" value="1"/>
</dbReference>
<dbReference type="AlphaFoldDB" id="A0A1E5V188"/>
<evidence type="ECO:0000256" key="1">
    <source>
        <dbReference type="ARBA" id="ARBA00004479"/>
    </source>
</evidence>
<name>A0A1E5V188_9POAL</name>
<dbReference type="InterPro" id="IPR013210">
    <property type="entry name" value="LRR_N_plant-typ"/>
</dbReference>
<protein>
    <recommendedName>
        <fullName evidence="9">Leucine-rich repeat-containing N-terminal plant-type domain-containing protein</fullName>
    </recommendedName>
</protein>
<evidence type="ECO:0000256" key="5">
    <source>
        <dbReference type="ARBA" id="ARBA00022737"/>
    </source>
</evidence>
<keyword evidence="3" id="KW-0812">Transmembrane</keyword>
<dbReference type="EMBL" id="LWDX02055204">
    <property type="protein sequence ID" value="OEL18909.1"/>
    <property type="molecule type" value="Genomic_DNA"/>
</dbReference>
<sequence length="118" mass="13125">LSIKASLLDPKNSLSSWLGEDCCSWKGVKCSKKTGHVFKLKVTGISTDDCLHIDQNELGGEISYSLVNLQRLRYLDLSCNNFNGAKIPEFLGSMRNLRHLDLSHTMLNMGGYPHKLGT</sequence>
<dbReference type="FunFam" id="3.80.10.10:FF:000129">
    <property type="entry name" value="Leucine-rich repeat receptor-like kinase"/>
    <property type="match status" value="1"/>
</dbReference>
<dbReference type="SUPFAM" id="SSF52058">
    <property type="entry name" value="L domain-like"/>
    <property type="match status" value="1"/>
</dbReference>
<dbReference type="GO" id="GO:0016020">
    <property type="term" value="C:membrane"/>
    <property type="evidence" value="ECO:0007669"/>
    <property type="project" value="UniProtKB-SubCell"/>
</dbReference>
<organism evidence="10 11">
    <name type="scientific">Dichanthelium oligosanthes</name>
    <dbReference type="NCBI Taxonomy" id="888268"/>
    <lineage>
        <taxon>Eukaryota</taxon>
        <taxon>Viridiplantae</taxon>
        <taxon>Streptophyta</taxon>
        <taxon>Embryophyta</taxon>
        <taxon>Tracheophyta</taxon>
        <taxon>Spermatophyta</taxon>
        <taxon>Magnoliopsida</taxon>
        <taxon>Liliopsida</taxon>
        <taxon>Poales</taxon>
        <taxon>Poaceae</taxon>
        <taxon>PACMAD clade</taxon>
        <taxon>Panicoideae</taxon>
        <taxon>Panicodae</taxon>
        <taxon>Paniceae</taxon>
        <taxon>Dichantheliinae</taxon>
        <taxon>Dichanthelium</taxon>
    </lineage>
</organism>
<evidence type="ECO:0000256" key="4">
    <source>
        <dbReference type="ARBA" id="ARBA00022729"/>
    </source>
</evidence>
<evidence type="ECO:0000256" key="3">
    <source>
        <dbReference type="ARBA" id="ARBA00022692"/>
    </source>
</evidence>
<dbReference type="InterPro" id="IPR046956">
    <property type="entry name" value="RLP23-like"/>
</dbReference>
<dbReference type="STRING" id="888268.A0A1E5V188"/>